<dbReference type="OrthoDB" id="3543696at2759"/>
<feature type="region of interest" description="Disordered" evidence="1">
    <location>
        <begin position="1"/>
        <end position="22"/>
    </location>
</feature>
<evidence type="ECO:0000259" key="2">
    <source>
        <dbReference type="PROSITE" id="PS00028"/>
    </source>
</evidence>
<dbReference type="InterPro" id="IPR013087">
    <property type="entry name" value="Znf_C2H2_type"/>
</dbReference>
<dbReference type="KEGG" id="psco:LY89DRAFT_744045"/>
<proteinExistence type="predicted"/>
<keyword evidence="4" id="KW-1185">Reference proteome</keyword>
<name>A0A132B1F2_MOLSC</name>
<evidence type="ECO:0000313" key="4">
    <source>
        <dbReference type="Proteomes" id="UP000070700"/>
    </source>
</evidence>
<dbReference type="SMART" id="SM00355">
    <property type="entry name" value="ZnF_C2H2"/>
    <property type="match status" value="2"/>
</dbReference>
<dbReference type="EMBL" id="KQ947451">
    <property type="protein sequence ID" value="KUJ06208.1"/>
    <property type="molecule type" value="Genomic_DNA"/>
</dbReference>
<feature type="domain" description="C2H2-type" evidence="2">
    <location>
        <begin position="117"/>
        <end position="140"/>
    </location>
</feature>
<feature type="region of interest" description="Disordered" evidence="1">
    <location>
        <begin position="159"/>
        <end position="181"/>
    </location>
</feature>
<dbReference type="Proteomes" id="UP000070700">
    <property type="component" value="Unassembled WGS sequence"/>
</dbReference>
<evidence type="ECO:0000256" key="1">
    <source>
        <dbReference type="SAM" id="MobiDB-lite"/>
    </source>
</evidence>
<dbReference type="GeneID" id="28830739"/>
<dbReference type="Gene3D" id="3.30.160.60">
    <property type="entry name" value="Classic Zinc Finger"/>
    <property type="match status" value="1"/>
</dbReference>
<dbReference type="RefSeq" id="XP_018060563.1">
    <property type="nucleotide sequence ID" value="XM_018221013.1"/>
</dbReference>
<feature type="compositionally biased region" description="Basic residues" evidence="1">
    <location>
        <begin position="172"/>
        <end position="181"/>
    </location>
</feature>
<accession>A0A132B1F2</accession>
<reference evidence="3 4" key="1">
    <citation type="submission" date="2015-10" db="EMBL/GenBank/DDBJ databases">
        <title>Full genome of DAOMC 229536 Phialocephala scopiformis, a fungal endophyte of spruce producing the potent anti-insectan compound rugulosin.</title>
        <authorList>
            <consortium name="DOE Joint Genome Institute"/>
            <person name="Walker A.K."/>
            <person name="Frasz S.L."/>
            <person name="Seifert K.A."/>
            <person name="Miller J.D."/>
            <person name="Mondo S.J."/>
            <person name="Labutti K."/>
            <person name="Lipzen A."/>
            <person name="Dockter R."/>
            <person name="Kennedy M."/>
            <person name="Grigoriev I.V."/>
            <person name="Spatafora J.W."/>
        </authorList>
    </citation>
    <scope>NUCLEOTIDE SEQUENCE [LARGE SCALE GENOMIC DNA]</scope>
    <source>
        <strain evidence="3 4">CBS 120377</strain>
    </source>
</reference>
<dbReference type="PROSITE" id="PS00028">
    <property type="entry name" value="ZINC_FINGER_C2H2_1"/>
    <property type="match status" value="1"/>
</dbReference>
<feature type="compositionally biased region" description="Basic and acidic residues" evidence="1">
    <location>
        <begin position="162"/>
        <end position="171"/>
    </location>
</feature>
<gene>
    <name evidence="3" type="ORF">LY89DRAFT_744045</name>
</gene>
<dbReference type="InParanoid" id="A0A132B1F2"/>
<sequence>MASDWPPSTAPSITPLMPSFSNTLPKEQFQASQMNAKPAPSQLYDMAGASRLSAPDPYPTIASNPSLAPLPIDGNLSLAEDLFQPLDPSLNPTFVPAFDPAFDPAFFDKLHEGRYWCEVLGCLSSFTRKADRDRHVRSWHNCATLHFCPVPGCKKSLGKPYSRKDKLQEHMQKKHPAPPQA</sequence>
<dbReference type="AlphaFoldDB" id="A0A132B1F2"/>
<protein>
    <recommendedName>
        <fullName evidence="2">C2H2-type domain-containing protein</fullName>
    </recommendedName>
</protein>
<organism evidence="3 4">
    <name type="scientific">Mollisia scopiformis</name>
    <name type="common">Conifer needle endophyte fungus</name>
    <name type="synonym">Phialocephala scopiformis</name>
    <dbReference type="NCBI Taxonomy" id="149040"/>
    <lineage>
        <taxon>Eukaryota</taxon>
        <taxon>Fungi</taxon>
        <taxon>Dikarya</taxon>
        <taxon>Ascomycota</taxon>
        <taxon>Pezizomycotina</taxon>
        <taxon>Leotiomycetes</taxon>
        <taxon>Helotiales</taxon>
        <taxon>Mollisiaceae</taxon>
        <taxon>Mollisia</taxon>
    </lineage>
</organism>
<evidence type="ECO:0000313" key="3">
    <source>
        <dbReference type="EMBL" id="KUJ06208.1"/>
    </source>
</evidence>